<keyword evidence="9" id="KW-0968">Cytoplasmic vesicle</keyword>
<gene>
    <name evidence="11" type="ORF">UJA718_LOCUS37569</name>
</gene>
<dbReference type="PANTHER" id="PTHR31671">
    <property type="entry name" value="DIABETES AND OBESITY REGULATED, ISOFORM G"/>
    <property type="match status" value="1"/>
</dbReference>
<evidence type="ECO:0000313" key="11">
    <source>
        <dbReference type="EMBL" id="CAF4727093.1"/>
    </source>
</evidence>
<evidence type="ECO:0000256" key="3">
    <source>
        <dbReference type="ARBA" id="ARBA00022490"/>
    </source>
</evidence>
<evidence type="ECO:0000256" key="7">
    <source>
        <dbReference type="ARBA" id="ARBA00023163"/>
    </source>
</evidence>
<evidence type="ECO:0000256" key="4">
    <source>
        <dbReference type="ARBA" id="ARBA00023006"/>
    </source>
</evidence>
<evidence type="ECO:0000256" key="9">
    <source>
        <dbReference type="ARBA" id="ARBA00023329"/>
    </source>
</evidence>
<comment type="subcellular location">
    <subcellularLocation>
        <location evidence="2">Cytoplasm</location>
        <location evidence="2">Cytosol</location>
    </subcellularLocation>
    <subcellularLocation>
        <location evidence="1">Cytoplasmic vesicle</location>
        <location evidence="1">Autophagosome</location>
    </subcellularLocation>
    <subcellularLocation>
        <location evidence="10">Nucleus</location>
        <location evidence="10">Nuclear body</location>
    </subcellularLocation>
</comment>
<dbReference type="PANTHER" id="PTHR31671:SF3">
    <property type="entry name" value="DIABETES AND OBESITY REGULATED, ISOFORM G"/>
    <property type="match status" value="1"/>
</dbReference>
<evidence type="ECO:0000256" key="5">
    <source>
        <dbReference type="ARBA" id="ARBA00023015"/>
    </source>
</evidence>
<dbReference type="GO" id="GO:0016604">
    <property type="term" value="C:nuclear body"/>
    <property type="evidence" value="ECO:0007669"/>
    <property type="project" value="UniProtKB-SubCell"/>
</dbReference>
<keyword evidence="7" id="KW-0804">Transcription</keyword>
<dbReference type="Proteomes" id="UP000663873">
    <property type="component" value="Unassembled WGS sequence"/>
</dbReference>
<sequence length="113" mass="12481">MYHVLTSFWSKSPTSTNNKTRLSSINSSDLSIDEDGWVLVSDKVSTVAPTANDNNNNNIMTNSWVASPPLMRTGESSLINRASSPTTTHHFNPIENLLIEHASMSVYEQIASR</sequence>
<keyword evidence="4" id="KW-0072">Autophagy</keyword>
<dbReference type="GO" id="GO:0005829">
    <property type="term" value="C:cytosol"/>
    <property type="evidence" value="ECO:0007669"/>
    <property type="project" value="UniProtKB-SubCell"/>
</dbReference>
<keyword evidence="8" id="KW-0539">Nucleus</keyword>
<dbReference type="GO" id="GO:0045893">
    <property type="term" value="P:positive regulation of DNA-templated transcription"/>
    <property type="evidence" value="ECO:0007669"/>
    <property type="project" value="TreeGrafter"/>
</dbReference>
<feature type="non-terminal residue" evidence="11">
    <location>
        <position position="1"/>
    </location>
</feature>
<comment type="caution">
    <text evidence="11">The sequence shown here is derived from an EMBL/GenBank/DDBJ whole genome shotgun (WGS) entry which is preliminary data.</text>
</comment>
<organism evidence="11 12">
    <name type="scientific">Rotaria socialis</name>
    <dbReference type="NCBI Taxonomy" id="392032"/>
    <lineage>
        <taxon>Eukaryota</taxon>
        <taxon>Metazoa</taxon>
        <taxon>Spiralia</taxon>
        <taxon>Gnathifera</taxon>
        <taxon>Rotifera</taxon>
        <taxon>Eurotatoria</taxon>
        <taxon>Bdelloidea</taxon>
        <taxon>Philodinida</taxon>
        <taxon>Philodinidae</taxon>
        <taxon>Rotaria</taxon>
    </lineage>
</organism>
<accession>A0A821K3F7</accession>
<dbReference type="AlphaFoldDB" id="A0A821K3F7"/>
<evidence type="ECO:0000313" key="12">
    <source>
        <dbReference type="Proteomes" id="UP000663873"/>
    </source>
</evidence>
<name>A0A821K3F7_9BILA</name>
<keyword evidence="5" id="KW-0805">Transcription regulation</keyword>
<proteinExistence type="predicted"/>
<keyword evidence="12" id="KW-1185">Reference proteome</keyword>
<dbReference type="GO" id="GO:0005776">
    <property type="term" value="C:autophagosome"/>
    <property type="evidence" value="ECO:0007669"/>
    <property type="project" value="UniProtKB-SubCell"/>
</dbReference>
<evidence type="ECO:0000256" key="2">
    <source>
        <dbReference type="ARBA" id="ARBA00004514"/>
    </source>
</evidence>
<dbReference type="EMBL" id="CAJOBP010037482">
    <property type="protein sequence ID" value="CAF4727093.1"/>
    <property type="molecule type" value="Genomic_DNA"/>
</dbReference>
<keyword evidence="3" id="KW-0963">Cytoplasm</keyword>
<evidence type="ECO:0000256" key="6">
    <source>
        <dbReference type="ARBA" id="ARBA00023159"/>
    </source>
</evidence>
<evidence type="ECO:0000256" key="10">
    <source>
        <dbReference type="ARBA" id="ARBA00034306"/>
    </source>
</evidence>
<dbReference type="InterPro" id="IPR029431">
    <property type="entry name" value="TP53INP"/>
</dbReference>
<reference evidence="11" key="1">
    <citation type="submission" date="2021-02" db="EMBL/GenBank/DDBJ databases">
        <authorList>
            <person name="Nowell W R."/>
        </authorList>
    </citation>
    <scope>NUCLEOTIDE SEQUENCE</scope>
</reference>
<evidence type="ECO:0000256" key="8">
    <source>
        <dbReference type="ARBA" id="ARBA00023242"/>
    </source>
</evidence>
<keyword evidence="6" id="KW-0010">Activator</keyword>
<dbReference type="GO" id="GO:0000045">
    <property type="term" value="P:autophagosome assembly"/>
    <property type="evidence" value="ECO:0007669"/>
    <property type="project" value="TreeGrafter"/>
</dbReference>
<protein>
    <submittedName>
        <fullName evidence="11">Uncharacterized protein</fullName>
    </submittedName>
</protein>
<evidence type="ECO:0000256" key="1">
    <source>
        <dbReference type="ARBA" id="ARBA00004419"/>
    </source>
</evidence>
<dbReference type="GO" id="GO:0031410">
    <property type="term" value="C:cytoplasmic vesicle"/>
    <property type="evidence" value="ECO:0007669"/>
    <property type="project" value="UniProtKB-KW"/>
</dbReference>